<dbReference type="InterPro" id="IPR019734">
    <property type="entry name" value="TPR_rpt"/>
</dbReference>
<accession>A0A285R1D6</accession>
<dbReference type="SUPFAM" id="SSF48452">
    <property type="entry name" value="TPR-like"/>
    <property type="match status" value="1"/>
</dbReference>
<dbReference type="RefSeq" id="WP_097065061.1">
    <property type="nucleotide sequence ID" value="NZ_OBMI01000003.1"/>
</dbReference>
<name>A0A285R1D6_9SPHN</name>
<dbReference type="InterPro" id="IPR011990">
    <property type="entry name" value="TPR-like_helical_dom_sf"/>
</dbReference>
<dbReference type="Gene3D" id="1.25.40.10">
    <property type="entry name" value="Tetratricopeptide repeat domain"/>
    <property type="match status" value="1"/>
</dbReference>
<dbReference type="Proteomes" id="UP000219494">
    <property type="component" value="Unassembled WGS sequence"/>
</dbReference>
<protein>
    <submittedName>
        <fullName evidence="1">Tetratricopeptide repeat-containing protein</fullName>
    </submittedName>
</protein>
<reference evidence="1 2" key="1">
    <citation type="submission" date="2017-07" db="EMBL/GenBank/DDBJ databases">
        <authorList>
            <person name="Sun Z.S."/>
            <person name="Albrecht U."/>
            <person name="Echele G."/>
            <person name="Lee C.C."/>
        </authorList>
    </citation>
    <scope>NUCLEOTIDE SEQUENCE [LARGE SCALE GENOMIC DNA]</scope>
    <source>
        <strain evidence="1 2">CGMCC 1.12672</strain>
    </source>
</reference>
<dbReference type="EMBL" id="OBMI01000003">
    <property type="protein sequence ID" value="SOB87539.1"/>
    <property type="molecule type" value="Genomic_DNA"/>
</dbReference>
<dbReference type="Pfam" id="PF13432">
    <property type="entry name" value="TPR_16"/>
    <property type="match status" value="1"/>
</dbReference>
<proteinExistence type="predicted"/>
<dbReference type="AlphaFoldDB" id="A0A285R1D6"/>
<keyword evidence="2" id="KW-1185">Reference proteome</keyword>
<dbReference type="SMART" id="SM00028">
    <property type="entry name" value="TPR"/>
    <property type="match status" value="3"/>
</dbReference>
<evidence type="ECO:0000313" key="1">
    <source>
        <dbReference type="EMBL" id="SOB87539.1"/>
    </source>
</evidence>
<organism evidence="1 2">
    <name type="scientific">Sphingomonas guangdongensis</name>
    <dbReference type="NCBI Taxonomy" id="1141890"/>
    <lineage>
        <taxon>Bacteria</taxon>
        <taxon>Pseudomonadati</taxon>
        <taxon>Pseudomonadota</taxon>
        <taxon>Alphaproteobacteria</taxon>
        <taxon>Sphingomonadales</taxon>
        <taxon>Sphingomonadaceae</taxon>
        <taxon>Sphingomonas</taxon>
    </lineage>
</organism>
<sequence length="170" mass="17579">MRYLSVTVAIGLTLVSLSTSLSGQRPDDQIDPRSIALLERGKAARAAGNLAGANDLIETALVVDPRNRGAFTTLAEIARVQDLPGKAIRLYREALTIEPNDVAALKGQGEALVQKGAVERAKENLAKIRTICGATCGEGAALAASIAKGPPVRAVAAATTTPDKVPTAKN</sequence>
<gene>
    <name evidence="1" type="ORF">SAMN06297144_2671</name>
</gene>
<evidence type="ECO:0000313" key="2">
    <source>
        <dbReference type="Proteomes" id="UP000219494"/>
    </source>
</evidence>
<dbReference type="OrthoDB" id="8480982at2"/>